<reference evidence="5" key="1">
    <citation type="submission" date="2020-05" db="EMBL/GenBank/DDBJ databases">
        <authorList>
            <person name="Chiriac C."/>
            <person name="Salcher M."/>
            <person name="Ghai R."/>
            <person name="Kavagutti S V."/>
        </authorList>
    </citation>
    <scope>NUCLEOTIDE SEQUENCE</scope>
</reference>
<dbReference type="Pfam" id="PF12399">
    <property type="entry name" value="BCA_ABC_TP_C"/>
    <property type="match status" value="1"/>
</dbReference>
<name>A0A6J7K8Q9_9ZZZZ</name>
<keyword evidence="2" id="KW-0547">Nucleotide-binding</keyword>
<dbReference type="CDD" id="cd03219">
    <property type="entry name" value="ABC_Mj1267_LivG_branched"/>
    <property type="match status" value="1"/>
</dbReference>
<dbReference type="Gene3D" id="3.40.50.300">
    <property type="entry name" value="P-loop containing nucleotide triphosphate hydrolases"/>
    <property type="match status" value="1"/>
</dbReference>
<dbReference type="GO" id="GO:0005886">
    <property type="term" value="C:plasma membrane"/>
    <property type="evidence" value="ECO:0007669"/>
    <property type="project" value="TreeGrafter"/>
</dbReference>
<dbReference type="SUPFAM" id="SSF52540">
    <property type="entry name" value="P-loop containing nucleoside triphosphate hydrolases"/>
    <property type="match status" value="1"/>
</dbReference>
<keyword evidence="3" id="KW-0067">ATP-binding</keyword>
<sequence>MSLLEISEVSVRFGGNLALDGVTLAAEAGEITGLIGPNGAGKTTLFNVITGLQSPTSGRVILAGRELRKLSPTRRARLGMGRTFQRLELFGMLSVRENIRVAADIYKSYSGSKDDPAQVVEAMIDKVGLRSVADARVDALPTGQCRLVELARSLATRPKVLLLDEPASGQDDTETVAFALLLRELAAEGMAVVLVEHDVALVMEVCAKVHVLDFGRVIASGEPADIQTDSAVLAAYLGSGAK</sequence>
<dbReference type="InterPro" id="IPR003439">
    <property type="entry name" value="ABC_transporter-like_ATP-bd"/>
</dbReference>
<proteinExistence type="predicted"/>
<evidence type="ECO:0000259" key="4">
    <source>
        <dbReference type="PROSITE" id="PS50893"/>
    </source>
</evidence>
<organism evidence="5">
    <name type="scientific">freshwater metagenome</name>
    <dbReference type="NCBI Taxonomy" id="449393"/>
    <lineage>
        <taxon>unclassified sequences</taxon>
        <taxon>metagenomes</taxon>
        <taxon>ecological metagenomes</taxon>
    </lineage>
</organism>
<dbReference type="PANTHER" id="PTHR45772">
    <property type="entry name" value="CONSERVED COMPONENT OF ABC TRANSPORTER FOR NATURAL AMINO ACIDS-RELATED"/>
    <property type="match status" value="1"/>
</dbReference>
<evidence type="ECO:0000256" key="1">
    <source>
        <dbReference type="ARBA" id="ARBA00022448"/>
    </source>
</evidence>
<dbReference type="InterPro" id="IPR003593">
    <property type="entry name" value="AAA+_ATPase"/>
</dbReference>
<dbReference type="EMBL" id="CAFBNL010000032">
    <property type="protein sequence ID" value="CAB4951641.1"/>
    <property type="molecule type" value="Genomic_DNA"/>
</dbReference>
<gene>
    <name evidence="5" type="ORF">UFOPK3789_00728</name>
</gene>
<dbReference type="Pfam" id="PF00005">
    <property type="entry name" value="ABC_tran"/>
    <property type="match status" value="1"/>
</dbReference>
<dbReference type="InterPro" id="IPR051120">
    <property type="entry name" value="ABC_AA/LPS_Transport"/>
</dbReference>
<dbReference type="PROSITE" id="PS50893">
    <property type="entry name" value="ABC_TRANSPORTER_2"/>
    <property type="match status" value="1"/>
</dbReference>
<dbReference type="InterPro" id="IPR027417">
    <property type="entry name" value="P-loop_NTPase"/>
</dbReference>
<evidence type="ECO:0000313" key="5">
    <source>
        <dbReference type="EMBL" id="CAB4951641.1"/>
    </source>
</evidence>
<feature type="domain" description="ABC transporter" evidence="4">
    <location>
        <begin position="4"/>
        <end position="239"/>
    </location>
</feature>
<keyword evidence="1" id="KW-0813">Transport</keyword>
<protein>
    <submittedName>
        <fullName evidence="5">Unannotated protein</fullName>
    </submittedName>
</protein>
<dbReference type="GO" id="GO:0016887">
    <property type="term" value="F:ATP hydrolysis activity"/>
    <property type="evidence" value="ECO:0007669"/>
    <property type="project" value="InterPro"/>
</dbReference>
<dbReference type="SMART" id="SM00382">
    <property type="entry name" value="AAA"/>
    <property type="match status" value="1"/>
</dbReference>
<evidence type="ECO:0000256" key="2">
    <source>
        <dbReference type="ARBA" id="ARBA00022741"/>
    </source>
</evidence>
<dbReference type="GO" id="GO:0005524">
    <property type="term" value="F:ATP binding"/>
    <property type="evidence" value="ECO:0007669"/>
    <property type="project" value="UniProtKB-KW"/>
</dbReference>
<accession>A0A6J7K8Q9</accession>
<evidence type="ECO:0000256" key="3">
    <source>
        <dbReference type="ARBA" id="ARBA00022840"/>
    </source>
</evidence>
<dbReference type="InterPro" id="IPR032823">
    <property type="entry name" value="BCA_ABC_TP_C"/>
</dbReference>
<dbReference type="AlphaFoldDB" id="A0A6J7K8Q9"/>